<dbReference type="CDD" id="cd06222">
    <property type="entry name" value="RNase_H_like"/>
    <property type="match status" value="1"/>
</dbReference>
<accession>A0A061EFA7</accession>
<dbReference type="Gramene" id="EOY00974">
    <property type="protein sequence ID" value="EOY00974"/>
    <property type="gene ID" value="TCM_010875"/>
</dbReference>
<dbReference type="Proteomes" id="UP000026915">
    <property type="component" value="Chromosome 2"/>
</dbReference>
<dbReference type="InterPro" id="IPR002156">
    <property type="entry name" value="RNaseH_domain"/>
</dbReference>
<dbReference type="EMBL" id="CM001880">
    <property type="protein sequence ID" value="EOY00974.1"/>
    <property type="molecule type" value="Genomic_DNA"/>
</dbReference>
<dbReference type="InterPro" id="IPR053151">
    <property type="entry name" value="RNase_H-like"/>
</dbReference>
<keyword evidence="3" id="KW-1185">Reference proteome</keyword>
<dbReference type="GO" id="GO:0004523">
    <property type="term" value="F:RNA-DNA hybrid ribonuclease activity"/>
    <property type="evidence" value="ECO:0007669"/>
    <property type="project" value="InterPro"/>
</dbReference>
<gene>
    <name evidence="2" type="ORF">TCM_010875</name>
</gene>
<dbReference type="AlphaFoldDB" id="A0A061EFA7"/>
<evidence type="ECO:0000313" key="3">
    <source>
        <dbReference type="Proteomes" id="UP000026915"/>
    </source>
</evidence>
<dbReference type="eggNOG" id="KOG1075">
    <property type="taxonomic scope" value="Eukaryota"/>
</dbReference>
<dbReference type="Pfam" id="PF13456">
    <property type="entry name" value="RVT_3"/>
    <property type="match status" value="1"/>
</dbReference>
<reference evidence="2 3" key="1">
    <citation type="journal article" date="2013" name="Genome Biol.">
        <title>The genome sequence of the most widely cultivated cacao type and its use to identify candidate genes regulating pod color.</title>
        <authorList>
            <person name="Motamayor J.C."/>
            <person name="Mockaitis K."/>
            <person name="Schmutz J."/>
            <person name="Haiminen N."/>
            <person name="Iii D.L."/>
            <person name="Cornejo O."/>
            <person name="Findley S.D."/>
            <person name="Zheng P."/>
            <person name="Utro F."/>
            <person name="Royaert S."/>
            <person name="Saski C."/>
            <person name="Jenkins J."/>
            <person name="Podicheti R."/>
            <person name="Zhao M."/>
            <person name="Scheffler B.E."/>
            <person name="Stack J.C."/>
            <person name="Feltus F.A."/>
            <person name="Mustiga G.M."/>
            <person name="Amores F."/>
            <person name="Phillips W."/>
            <person name="Marelli J.P."/>
            <person name="May G.D."/>
            <person name="Shapiro H."/>
            <person name="Ma J."/>
            <person name="Bustamante C.D."/>
            <person name="Schnell R.J."/>
            <person name="Main D."/>
            <person name="Gilbert D."/>
            <person name="Parida L."/>
            <person name="Kuhn D.N."/>
        </authorList>
    </citation>
    <scope>NUCLEOTIDE SEQUENCE [LARGE SCALE GENOMIC DNA]</scope>
    <source>
        <strain evidence="3">cv. Matina 1-6</strain>
    </source>
</reference>
<evidence type="ECO:0000313" key="2">
    <source>
        <dbReference type="EMBL" id="EOY00974.1"/>
    </source>
</evidence>
<dbReference type="PANTHER" id="PTHR47723:SF13">
    <property type="entry name" value="PUTATIVE-RELATED"/>
    <property type="match status" value="1"/>
</dbReference>
<protein>
    <recommendedName>
        <fullName evidence="1">RNase H type-1 domain-containing protein</fullName>
    </recommendedName>
</protein>
<feature type="domain" description="RNase H type-1" evidence="1">
    <location>
        <begin position="40"/>
        <end position="104"/>
    </location>
</feature>
<organism evidence="2 3">
    <name type="scientific">Theobroma cacao</name>
    <name type="common">Cacao</name>
    <name type="synonym">Cocoa</name>
    <dbReference type="NCBI Taxonomy" id="3641"/>
    <lineage>
        <taxon>Eukaryota</taxon>
        <taxon>Viridiplantae</taxon>
        <taxon>Streptophyta</taxon>
        <taxon>Embryophyta</taxon>
        <taxon>Tracheophyta</taxon>
        <taxon>Spermatophyta</taxon>
        <taxon>Magnoliopsida</taxon>
        <taxon>eudicotyledons</taxon>
        <taxon>Gunneridae</taxon>
        <taxon>Pentapetalae</taxon>
        <taxon>rosids</taxon>
        <taxon>malvids</taxon>
        <taxon>Malvales</taxon>
        <taxon>Malvaceae</taxon>
        <taxon>Byttnerioideae</taxon>
        <taxon>Theobroma</taxon>
    </lineage>
</organism>
<dbReference type="InterPro" id="IPR012337">
    <property type="entry name" value="RNaseH-like_sf"/>
</dbReference>
<sequence>MAVATWNNRLTCPLQNGRPARQEGILVGWVSPPVDWIALNSDGAYRSRRGVASAGGVLRHLDGSWIMGYACNSGTSTAYRAELWGVFQGLKLAWELGYRRINVQAYVARPRSSDDMSHWRLATVKLELWAANRRMAMGGREPNKGREQRFAWYAASSKPKSSSLLSPSDQFNINCDLIPV</sequence>
<dbReference type="Gene3D" id="3.30.420.10">
    <property type="entry name" value="Ribonuclease H-like superfamily/Ribonuclease H"/>
    <property type="match status" value="1"/>
</dbReference>
<dbReference type="InterPro" id="IPR044730">
    <property type="entry name" value="RNase_H-like_dom_plant"/>
</dbReference>
<dbReference type="GO" id="GO:0003676">
    <property type="term" value="F:nucleic acid binding"/>
    <property type="evidence" value="ECO:0007669"/>
    <property type="project" value="InterPro"/>
</dbReference>
<proteinExistence type="predicted"/>
<dbReference type="PANTHER" id="PTHR47723">
    <property type="entry name" value="OS05G0353850 PROTEIN"/>
    <property type="match status" value="1"/>
</dbReference>
<dbReference type="InterPro" id="IPR036397">
    <property type="entry name" value="RNaseH_sf"/>
</dbReference>
<evidence type="ECO:0000259" key="1">
    <source>
        <dbReference type="Pfam" id="PF13456"/>
    </source>
</evidence>
<dbReference type="HOGENOM" id="CLU_1498882_0_0_1"/>
<dbReference type="InParanoid" id="A0A061EFA7"/>
<dbReference type="SUPFAM" id="SSF53098">
    <property type="entry name" value="Ribonuclease H-like"/>
    <property type="match status" value="1"/>
</dbReference>
<name>A0A061EFA7_THECC</name>